<sequence>TRRFGVFTRFNTKQHLTLVRILTQPNDIKCIYKKRITMKKLFILLALFGFLISCSNDDSQTETQEFVPGEVSVGIKSGTDINELFNFINQFDFEVDNVNSLSFTSDLPSDNLQFVLDNLNEKNYTNDGINWFVTGYLHYQTNQIWIFPRLFDMNNIEYQQDWLSSMVELELQDKHNVDLNSGIIRFKVPEGQEIEWENQFESYDIVDWAELNYIADIELHND</sequence>
<organism evidence="1 2">
    <name type="scientific">Christiangramia antarctica</name>
    <dbReference type="NCBI Taxonomy" id="2058158"/>
    <lineage>
        <taxon>Bacteria</taxon>
        <taxon>Pseudomonadati</taxon>
        <taxon>Bacteroidota</taxon>
        <taxon>Flavobacteriia</taxon>
        <taxon>Flavobacteriales</taxon>
        <taxon>Flavobacteriaceae</taxon>
        <taxon>Christiangramia</taxon>
    </lineage>
</organism>
<evidence type="ECO:0000313" key="2">
    <source>
        <dbReference type="Proteomes" id="UP001597438"/>
    </source>
</evidence>
<feature type="non-terminal residue" evidence="1">
    <location>
        <position position="1"/>
    </location>
</feature>
<keyword evidence="2" id="KW-1185">Reference proteome</keyword>
<name>A0ABW5X261_9FLAO</name>
<accession>A0ABW5X261</accession>
<reference evidence="2" key="1">
    <citation type="journal article" date="2019" name="Int. J. Syst. Evol. Microbiol.">
        <title>The Global Catalogue of Microorganisms (GCM) 10K type strain sequencing project: providing services to taxonomists for standard genome sequencing and annotation.</title>
        <authorList>
            <consortium name="The Broad Institute Genomics Platform"/>
            <consortium name="The Broad Institute Genome Sequencing Center for Infectious Disease"/>
            <person name="Wu L."/>
            <person name="Ma J."/>
        </authorList>
    </citation>
    <scope>NUCLEOTIDE SEQUENCE [LARGE SCALE GENOMIC DNA]</scope>
    <source>
        <strain evidence="2">KCTC 52925</strain>
    </source>
</reference>
<dbReference type="RefSeq" id="WP_378212077.1">
    <property type="nucleotide sequence ID" value="NZ_JBHUOJ010000006.1"/>
</dbReference>
<comment type="caution">
    <text evidence="1">The sequence shown here is derived from an EMBL/GenBank/DDBJ whole genome shotgun (WGS) entry which is preliminary data.</text>
</comment>
<protein>
    <submittedName>
        <fullName evidence="1">Uncharacterized protein</fullName>
    </submittedName>
</protein>
<dbReference type="Proteomes" id="UP001597438">
    <property type="component" value="Unassembled WGS sequence"/>
</dbReference>
<gene>
    <name evidence="1" type="ORF">ACFSYS_02855</name>
</gene>
<dbReference type="EMBL" id="JBHUOJ010000006">
    <property type="protein sequence ID" value="MFD2832208.1"/>
    <property type="molecule type" value="Genomic_DNA"/>
</dbReference>
<proteinExistence type="predicted"/>
<evidence type="ECO:0000313" key="1">
    <source>
        <dbReference type="EMBL" id="MFD2832208.1"/>
    </source>
</evidence>